<comment type="caution">
    <text evidence="1">The sequence shown here is derived from an EMBL/GenBank/DDBJ whole genome shotgun (WGS) entry which is preliminary data.</text>
</comment>
<keyword evidence="2" id="KW-1185">Reference proteome</keyword>
<gene>
    <name evidence="1" type="ORF">TPAB3V08_LOCUS7823</name>
</gene>
<reference evidence="1" key="1">
    <citation type="submission" date="2021-03" db="EMBL/GenBank/DDBJ databases">
        <authorList>
            <person name="Tran Van P."/>
        </authorList>
    </citation>
    <scope>NUCLEOTIDE SEQUENCE</scope>
</reference>
<evidence type="ECO:0000313" key="1">
    <source>
        <dbReference type="EMBL" id="CAG2060867.1"/>
    </source>
</evidence>
<dbReference type="EMBL" id="CAJPIN010013850">
    <property type="protein sequence ID" value="CAG2060867.1"/>
    <property type="molecule type" value="Genomic_DNA"/>
</dbReference>
<name>A0ABN7P4N5_TIMPD</name>
<accession>A0ABN7P4N5</accession>
<protein>
    <submittedName>
        <fullName evidence="1">Uncharacterized protein</fullName>
    </submittedName>
</protein>
<proteinExistence type="predicted"/>
<organism evidence="1 2">
    <name type="scientific">Timema podura</name>
    <name type="common">Walking stick</name>
    <dbReference type="NCBI Taxonomy" id="61482"/>
    <lineage>
        <taxon>Eukaryota</taxon>
        <taxon>Metazoa</taxon>
        <taxon>Ecdysozoa</taxon>
        <taxon>Arthropoda</taxon>
        <taxon>Hexapoda</taxon>
        <taxon>Insecta</taxon>
        <taxon>Pterygota</taxon>
        <taxon>Neoptera</taxon>
        <taxon>Polyneoptera</taxon>
        <taxon>Phasmatodea</taxon>
        <taxon>Timematodea</taxon>
        <taxon>Timematoidea</taxon>
        <taxon>Timematidae</taxon>
        <taxon>Timema</taxon>
    </lineage>
</organism>
<evidence type="ECO:0000313" key="2">
    <source>
        <dbReference type="Proteomes" id="UP001153148"/>
    </source>
</evidence>
<sequence length="49" mass="5891">MVEQRLKNISLRRKTDISQIGKRLSKCLEMNWLPKYLTLRKGQNISSEW</sequence>
<dbReference type="Proteomes" id="UP001153148">
    <property type="component" value="Unassembled WGS sequence"/>
</dbReference>